<dbReference type="InterPro" id="IPR050936">
    <property type="entry name" value="AP-1-like"/>
</dbReference>
<dbReference type="PANTHER" id="PTHR40621:SF6">
    <property type="entry name" value="AP-1-LIKE TRANSCRIPTION FACTOR YAP1-RELATED"/>
    <property type="match status" value="1"/>
</dbReference>
<evidence type="ECO:0000256" key="3">
    <source>
        <dbReference type="SAM" id="MobiDB-lite"/>
    </source>
</evidence>
<evidence type="ECO:0000256" key="1">
    <source>
        <dbReference type="ARBA" id="ARBA00004123"/>
    </source>
</evidence>
<evidence type="ECO:0000313" key="5">
    <source>
        <dbReference type="EMBL" id="WPG98597.1"/>
    </source>
</evidence>
<keyword evidence="6" id="KW-1185">Reference proteome</keyword>
<feature type="compositionally biased region" description="Low complexity" evidence="3">
    <location>
        <begin position="295"/>
        <end position="308"/>
    </location>
</feature>
<feature type="compositionally biased region" description="Basic and acidic residues" evidence="3">
    <location>
        <begin position="374"/>
        <end position="404"/>
    </location>
</feature>
<dbReference type="Proteomes" id="UP001303373">
    <property type="component" value="Chromosome 2"/>
</dbReference>
<organism evidence="5 6">
    <name type="scientific">Acrodontium crateriforme</name>
    <dbReference type="NCBI Taxonomy" id="150365"/>
    <lineage>
        <taxon>Eukaryota</taxon>
        <taxon>Fungi</taxon>
        <taxon>Dikarya</taxon>
        <taxon>Ascomycota</taxon>
        <taxon>Pezizomycotina</taxon>
        <taxon>Dothideomycetes</taxon>
        <taxon>Dothideomycetidae</taxon>
        <taxon>Mycosphaerellales</taxon>
        <taxon>Teratosphaeriaceae</taxon>
        <taxon>Acrodontium</taxon>
    </lineage>
</organism>
<comment type="subcellular location">
    <subcellularLocation>
        <location evidence="1">Nucleus</location>
    </subcellularLocation>
</comment>
<dbReference type="InterPro" id="IPR046347">
    <property type="entry name" value="bZIP_sf"/>
</dbReference>
<feature type="domain" description="BZIP" evidence="4">
    <location>
        <begin position="385"/>
        <end position="400"/>
    </location>
</feature>
<dbReference type="CDD" id="cd14688">
    <property type="entry name" value="bZIP_YAP"/>
    <property type="match status" value="1"/>
</dbReference>
<dbReference type="GO" id="GO:0090575">
    <property type="term" value="C:RNA polymerase II transcription regulator complex"/>
    <property type="evidence" value="ECO:0007669"/>
    <property type="project" value="TreeGrafter"/>
</dbReference>
<dbReference type="PROSITE" id="PS00036">
    <property type="entry name" value="BZIP_BASIC"/>
    <property type="match status" value="1"/>
</dbReference>
<accession>A0AAQ3M1Z0</accession>
<dbReference type="SUPFAM" id="SSF57959">
    <property type="entry name" value="Leucine zipper domain"/>
    <property type="match status" value="1"/>
</dbReference>
<gene>
    <name evidence="5" type="ORF">R9X50_00139000</name>
</gene>
<protein>
    <recommendedName>
        <fullName evidence="4">BZIP domain-containing protein</fullName>
    </recommendedName>
</protein>
<dbReference type="AlphaFoldDB" id="A0AAQ3M1Z0"/>
<evidence type="ECO:0000259" key="4">
    <source>
        <dbReference type="PROSITE" id="PS00036"/>
    </source>
</evidence>
<keyword evidence="2" id="KW-0539">Nucleus</keyword>
<feature type="region of interest" description="Disordered" evidence="3">
    <location>
        <begin position="462"/>
        <end position="486"/>
    </location>
</feature>
<proteinExistence type="predicted"/>
<feature type="region of interest" description="Disordered" evidence="3">
    <location>
        <begin position="295"/>
        <end position="404"/>
    </location>
</feature>
<dbReference type="GO" id="GO:0001228">
    <property type="term" value="F:DNA-binding transcription activator activity, RNA polymerase II-specific"/>
    <property type="evidence" value="ECO:0007669"/>
    <property type="project" value="TreeGrafter"/>
</dbReference>
<dbReference type="PANTHER" id="PTHR40621">
    <property type="entry name" value="TRANSCRIPTION FACTOR KAPC-RELATED"/>
    <property type="match status" value="1"/>
</dbReference>
<reference evidence="5 6" key="1">
    <citation type="submission" date="2023-11" db="EMBL/GenBank/DDBJ databases">
        <title>An acidophilic fungus is an integral part of prey digestion in a carnivorous sundew plant.</title>
        <authorList>
            <person name="Tsai I.J."/>
        </authorList>
    </citation>
    <scope>NUCLEOTIDE SEQUENCE [LARGE SCALE GENOMIC DNA]</scope>
    <source>
        <strain evidence="5">169a</strain>
    </source>
</reference>
<evidence type="ECO:0000256" key="2">
    <source>
        <dbReference type="ARBA" id="ARBA00023242"/>
    </source>
</evidence>
<dbReference type="EMBL" id="CP138581">
    <property type="protein sequence ID" value="WPG98597.1"/>
    <property type="molecule type" value="Genomic_DNA"/>
</dbReference>
<sequence length="694" mass="75739">MSLDWGLGFGNNHTVTWDDRVAGTDLYGPVQVNTAENADGDLMQQIGSPWSDSLMAHQSNGQPMFPVDTPAQYSSNSGIDDNTWPDDNNTWSDHIYTNANAMDPNLQQNSTNNFQQNSTNNFHQNANDNMQRLIKQVHETQARLPMPRHDFSELFQNGNGGVGHLQYPGSFDSVMNQHSYQDMVTDDGAGQGHSRMNSNGTMLNGGTMHHMPNNDLGHGQNGMRAYQKQAAVGNPFNHLQAGPPQFTHPFVVEGTHPFAVEGMPANADDGIAPQYRHSYPGTMHSAIGGGTTDLAAAARAQRASRGRASLPTPYTSQDAPRYSRDAPVPISALPNPRNMNPGHASSSTAPVIVPATGPMQNDVTIPAKPKPGRRPMDDSGETADRRREQNRQAQRTFRDKRAQRVNDLEEELRKLKSEHQEQIANFHRQVEEQRTDIVGLRARNATLEDENKSLIKEVAQLRRQPAAGRPQAPSPDTAPDEGPAPVNYMFQPEDDHLAIDFTHKFASKRVESNAAFASPYAEATNGQKCGFCTDQQNCVCDQEEASTMTLAQPNSSVGAKAHPVPGGCDACLADPERAQACKDSYKKALQYPTFRANTGESSRILGEHTTSLPSMVTSDGMPPSKKARISCSQAIDKFAQSGQRLASISELFGSIHALPAVGSNGQGFDVEEHEAAEVLQTLHQQHMSPKAKEQ</sequence>
<dbReference type="InterPro" id="IPR004827">
    <property type="entry name" value="bZIP"/>
</dbReference>
<dbReference type="Gene3D" id="1.20.5.170">
    <property type="match status" value="1"/>
</dbReference>
<dbReference type="GO" id="GO:0000976">
    <property type="term" value="F:transcription cis-regulatory region binding"/>
    <property type="evidence" value="ECO:0007669"/>
    <property type="project" value="InterPro"/>
</dbReference>
<name>A0AAQ3M1Z0_9PEZI</name>
<evidence type="ECO:0000313" key="6">
    <source>
        <dbReference type="Proteomes" id="UP001303373"/>
    </source>
</evidence>